<reference evidence="4" key="2">
    <citation type="journal article" date="2021" name="Microbiome">
        <title>Successional dynamics and alternative stable states in a saline activated sludge microbial community over 9 years.</title>
        <authorList>
            <person name="Wang Y."/>
            <person name="Ye J."/>
            <person name="Ju F."/>
            <person name="Liu L."/>
            <person name="Boyd J.A."/>
            <person name="Deng Y."/>
            <person name="Parks D.H."/>
            <person name="Jiang X."/>
            <person name="Yin X."/>
            <person name="Woodcroft B.J."/>
            <person name="Tyson G.W."/>
            <person name="Hugenholtz P."/>
            <person name="Polz M.F."/>
            <person name="Zhang T."/>
        </authorList>
    </citation>
    <scope>NUCLEOTIDE SEQUENCE</scope>
    <source>
        <strain evidence="4">HKST-UBA14</strain>
    </source>
</reference>
<keyword evidence="1 2" id="KW-0808">Transferase</keyword>
<dbReference type="GO" id="GO:0016780">
    <property type="term" value="F:phosphotransferase activity, for other substituted phosphate groups"/>
    <property type="evidence" value="ECO:0007669"/>
    <property type="project" value="InterPro"/>
</dbReference>
<feature type="transmembrane region" description="Helical" evidence="3">
    <location>
        <begin position="12"/>
        <end position="29"/>
    </location>
</feature>
<dbReference type="PROSITE" id="PS00379">
    <property type="entry name" value="CDP_ALCOHOL_P_TRANSF"/>
    <property type="match status" value="1"/>
</dbReference>
<name>A0A955RJ06_9BACT</name>
<dbReference type="InterPro" id="IPR043130">
    <property type="entry name" value="CDP-OH_PTrfase_TM_dom"/>
</dbReference>
<dbReference type="EMBL" id="JAGQLK010000013">
    <property type="protein sequence ID" value="MCA9382934.1"/>
    <property type="molecule type" value="Genomic_DNA"/>
</dbReference>
<dbReference type="InterPro" id="IPR000462">
    <property type="entry name" value="CDP-OH_P_trans"/>
</dbReference>
<keyword evidence="3" id="KW-0472">Membrane</keyword>
<feature type="transmembrane region" description="Helical" evidence="3">
    <location>
        <begin position="98"/>
        <end position="116"/>
    </location>
</feature>
<organism evidence="4 5">
    <name type="scientific">Candidatus Dojkabacteria bacterium</name>
    <dbReference type="NCBI Taxonomy" id="2099670"/>
    <lineage>
        <taxon>Bacteria</taxon>
        <taxon>Candidatus Dojkabacteria</taxon>
    </lineage>
</organism>
<evidence type="ECO:0000313" key="4">
    <source>
        <dbReference type="EMBL" id="MCA9382934.1"/>
    </source>
</evidence>
<dbReference type="GO" id="GO:0008654">
    <property type="term" value="P:phospholipid biosynthetic process"/>
    <property type="evidence" value="ECO:0007669"/>
    <property type="project" value="InterPro"/>
</dbReference>
<gene>
    <name evidence="4" type="ORF">KC909_01075</name>
</gene>
<protein>
    <submittedName>
        <fullName evidence="4">CDP-alcohol phosphatidyltransferase family protein</fullName>
    </submittedName>
</protein>
<feature type="transmembrane region" description="Helical" evidence="3">
    <location>
        <begin position="128"/>
        <end position="145"/>
    </location>
</feature>
<dbReference type="GO" id="GO:0016020">
    <property type="term" value="C:membrane"/>
    <property type="evidence" value="ECO:0007669"/>
    <property type="project" value="InterPro"/>
</dbReference>
<sequence>MPNKFTRNIPNYLSVSRLFLLPFMLYLSFKGHPNSFAAVLIVYGITDTLDGNIARYFNITSELGAKLDSLVDDIGNTFLGIFFFLLFPQIFWENLYQILMIIALFILVNILKVTKLKEVGLHFYSAKVAQLFTILIVLQIIYWGFNSVLFNLWFITLLVFSIESILAIIFFFPTTRTRTIFQLIKKG</sequence>
<dbReference type="AlphaFoldDB" id="A0A955RJ06"/>
<reference evidence="4" key="1">
    <citation type="submission" date="2020-04" db="EMBL/GenBank/DDBJ databases">
        <authorList>
            <person name="Zhang T."/>
        </authorList>
    </citation>
    <scope>NUCLEOTIDE SEQUENCE</scope>
    <source>
        <strain evidence="4">HKST-UBA14</strain>
    </source>
</reference>
<evidence type="ECO:0000256" key="1">
    <source>
        <dbReference type="ARBA" id="ARBA00022679"/>
    </source>
</evidence>
<dbReference type="Pfam" id="PF01066">
    <property type="entry name" value="CDP-OH_P_transf"/>
    <property type="match status" value="1"/>
</dbReference>
<evidence type="ECO:0000313" key="5">
    <source>
        <dbReference type="Proteomes" id="UP000783287"/>
    </source>
</evidence>
<comment type="caution">
    <text evidence="4">The sequence shown here is derived from an EMBL/GenBank/DDBJ whole genome shotgun (WGS) entry which is preliminary data.</text>
</comment>
<comment type="similarity">
    <text evidence="2">Belongs to the CDP-alcohol phosphatidyltransferase class-I family.</text>
</comment>
<evidence type="ECO:0000256" key="3">
    <source>
        <dbReference type="SAM" id="Phobius"/>
    </source>
</evidence>
<dbReference type="Proteomes" id="UP000783287">
    <property type="component" value="Unassembled WGS sequence"/>
</dbReference>
<dbReference type="InterPro" id="IPR048254">
    <property type="entry name" value="CDP_ALCOHOL_P_TRANSF_CS"/>
</dbReference>
<dbReference type="Gene3D" id="1.20.120.1760">
    <property type="match status" value="1"/>
</dbReference>
<proteinExistence type="inferred from homology"/>
<keyword evidence="3" id="KW-0812">Transmembrane</keyword>
<accession>A0A955RJ06</accession>
<evidence type="ECO:0000256" key="2">
    <source>
        <dbReference type="RuleBase" id="RU003750"/>
    </source>
</evidence>
<keyword evidence="3" id="KW-1133">Transmembrane helix</keyword>
<feature type="transmembrane region" description="Helical" evidence="3">
    <location>
        <begin position="151"/>
        <end position="172"/>
    </location>
</feature>